<dbReference type="InterPro" id="IPR058548">
    <property type="entry name" value="MlaB-like_STAS"/>
</dbReference>
<dbReference type="InParanoid" id="A0A1I4DZC3"/>
<reference evidence="3 4" key="1">
    <citation type="submission" date="2016-10" db="EMBL/GenBank/DDBJ databases">
        <authorList>
            <person name="de Groot N.N."/>
        </authorList>
    </citation>
    <scope>NUCLEOTIDE SEQUENCE [LARGE SCALE GENOMIC DNA]</scope>
    <source>
        <strain evidence="3 4">DSM 45317</strain>
    </source>
</reference>
<evidence type="ECO:0000313" key="4">
    <source>
        <dbReference type="Proteomes" id="UP000199152"/>
    </source>
</evidence>
<dbReference type="Pfam" id="PF13466">
    <property type="entry name" value="STAS_2"/>
    <property type="match status" value="1"/>
</dbReference>
<organism evidence="3 4">
    <name type="scientific">Geodermatophilus ruber</name>
    <dbReference type="NCBI Taxonomy" id="504800"/>
    <lineage>
        <taxon>Bacteria</taxon>
        <taxon>Bacillati</taxon>
        <taxon>Actinomycetota</taxon>
        <taxon>Actinomycetes</taxon>
        <taxon>Geodermatophilales</taxon>
        <taxon>Geodermatophilaceae</taxon>
        <taxon>Geodermatophilus</taxon>
    </lineage>
</organism>
<dbReference type="Gene3D" id="3.30.750.24">
    <property type="entry name" value="STAS domain"/>
    <property type="match status" value="1"/>
</dbReference>
<dbReference type="AlphaFoldDB" id="A0A1I4DZC3"/>
<dbReference type="InterPro" id="IPR036513">
    <property type="entry name" value="STAS_dom_sf"/>
</dbReference>
<feature type="domain" description="STAS" evidence="2">
    <location>
        <begin position="4"/>
        <end position="129"/>
    </location>
</feature>
<dbReference type="InterPro" id="IPR002645">
    <property type="entry name" value="STAS_dom"/>
</dbReference>
<accession>A0A1I4DZC3</accession>
<dbReference type="RefSeq" id="WP_177212735.1">
    <property type="nucleotide sequence ID" value="NZ_FOSW01000005.1"/>
</dbReference>
<evidence type="ECO:0000313" key="3">
    <source>
        <dbReference type="EMBL" id="SFK97456.1"/>
    </source>
</evidence>
<dbReference type="SUPFAM" id="SSF52091">
    <property type="entry name" value="SpoIIaa-like"/>
    <property type="match status" value="1"/>
</dbReference>
<feature type="compositionally biased region" description="Low complexity" evidence="1">
    <location>
        <begin position="126"/>
        <end position="143"/>
    </location>
</feature>
<dbReference type="STRING" id="504800.SAMN04488085_10567"/>
<dbReference type="CDD" id="cd07043">
    <property type="entry name" value="STAS_anti-anti-sigma_factors"/>
    <property type="match status" value="1"/>
</dbReference>
<evidence type="ECO:0000259" key="2">
    <source>
        <dbReference type="PROSITE" id="PS50801"/>
    </source>
</evidence>
<protein>
    <submittedName>
        <fullName evidence="3">Anti-anti-sigma factor</fullName>
    </submittedName>
</protein>
<dbReference type="Proteomes" id="UP000199152">
    <property type="component" value="Unassembled WGS sequence"/>
</dbReference>
<dbReference type="EMBL" id="FOSW01000005">
    <property type="protein sequence ID" value="SFK97456.1"/>
    <property type="molecule type" value="Genomic_DNA"/>
</dbReference>
<sequence length="164" mass="17263">MPHLQVALVPAPDQVVVRLTGDADLSTVARLNLALEQAAGLSSGPVVVDVAGARFWDCSGLHALTLFTATLAPAGRRCRVVGAPAATRRLVRTAGLADRLELDGPLGGEDPVHPVPPARPPAAEAVVAAGAGARRSPVATHPVRPTEERPVRRCLRLPDLRRWR</sequence>
<gene>
    <name evidence="3" type="ORF">SAMN04488085_10567</name>
</gene>
<evidence type="ECO:0000256" key="1">
    <source>
        <dbReference type="SAM" id="MobiDB-lite"/>
    </source>
</evidence>
<name>A0A1I4DZC3_9ACTN</name>
<keyword evidence="4" id="KW-1185">Reference proteome</keyword>
<feature type="region of interest" description="Disordered" evidence="1">
    <location>
        <begin position="126"/>
        <end position="150"/>
    </location>
</feature>
<dbReference type="PROSITE" id="PS50801">
    <property type="entry name" value="STAS"/>
    <property type="match status" value="1"/>
</dbReference>
<proteinExistence type="predicted"/>